<gene>
    <name evidence="2" type="ORF">QU24_03080</name>
</gene>
<name>A0A0B1RA50_9GAMM</name>
<dbReference type="InterPro" id="IPR013149">
    <property type="entry name" value="ADH-like_C"/>
</dbReference>
<reference evidence="2 3" key="1">
    <citation type="submission" date="2014-11" db="EMBL/GenBank/DDBJ databases">
        <title>Genome sequencing of Pantoea rodasii ND03.</title>
        <authorList>
            <person name="Muhamad Yunos N.Y."/>
            <person name="Chan K.-G."/>
        </authorList>
    </citation>
    <scope>NUCLEOTIDE SEQUENCE [LARGE SCALE GENOMIC DNA]</scope>
    <source>
        <strain evidence="2 3">ND03</strain>
    </source>
</reference>
<accession>A0A0B1RA50</accession>
<evidence type="ECO:0000313" key="2">
    <source>
        <dbReference type="EMBL" id="KHJ69504.1"/>
    </source>
</evidence>
<dbReference type="InterPro" id="IPR020843">
    <property type="entry name" value="ER"/>
</dbReference>
<dbReference type="InterPro" id="IPR011032">
    <property type="entry name" value="GroES-like_sf"/>
</dbReference>
<dbReference type="SUPFAM" id="SSF51735">
    <property type="entry name" value="NAD(P)-binding Rossmann-fold domains"/>
    <property type="match status" value="1"/>
</dbReference>
<dbReference type="PANTHER" id="PTHR45033">
    <property type="match status" value="1"/>
</dbReference>
<evidence type="ECO:0000313" key="3">
    <source>
        <dbReference type="Proteomes" id="UP000030853"/>
    </source>
</evidence>
<dbReference type="InterPro" id="IPR052711">
    <property type="entry name" value="Zinc_ADH-like"/>
</dbReference>
<dbReference type="AlphaFoldDB" id="A0A0B1RA50"/>
<dbReference type="Gene3D" id="3.90.180.10">
    <property type="entry name" value="Medium-chain alcohol dehydrogenases, catalytic domain"/>
    <property type="match status" value="1"/>
</dbReference>
<sequence>MQAMILKQPGGLDQLKLTDLPDPGRPGAGEIRVAIHATSLNFHDLLVANGSIPTAQDRIMMADGAGVVEEVGAGVTEFKPGDHVVSCFFPQWQDGLPFAQVGNFAQTPGDGAEGFAAEVVVRSAQHFTLAPRGWRHAEAATITTSGLTAWRALVGDAQIKAGDTIVTLGTGGVSITALQIAKAMGARVIVTSSSDEKLARAQELGADAGINYRSTPEWGKAVQQLTDGRGADAVIELGGPGTMAQSIEAVRVGGHIALIGVLTGFEGSVPTAQLMAKQARIQGLIVGHRRQQQDFVRALEQTGIRPVISDSYGALGELPAAFQHQQAAGHFGKITVEW</sequence>
<dbReference type="PANTHER" id="PTHR45033:SF2">
    <property type="entry name" value="ZINC-TYPE ALCOHOL DEHYDROGENASE-LIKE PROTEIN C1773.06C"/>
    <property type="match status" value="1"/>
</dbReference>
<dbReference type="Pfam" id="PF00107">
    <property type="entry name" value="ADH_zinc_N"/>
    <property type="match status" value="1"/>
</dbReference>
<dbReference type="CDD" id="cd08276">
    <property type="entry name" value="MDR7"/>
    <property type="match status" value="1"/>
</dbReference>
<comment type="caution">
    <text evidence="2">The sequence shown here is derived from an EMBL/GenBank/DDBJ whole genome shotgun (WGS) entry which is preliminary data.</text>
</comment>
<dbReference type="RefSeq" id="WP_039328375.1">
    <property type="nucleotide sequence ID" value="NZ_JTJJ01000014.1"/>
</dbReference>
<proteinExistence type="predicted"/>
<protein>
    <submittedName>
        <fullName evidence="2">NADPH:quinone oxidoreductase</fullName>
    </submittedName>
</protein>
<dbReference type="InterPro" id="IPR013154">
    <property type="entry name" value="ADH-like_N"/>
</dbReference>
<dbReference type="InterPro" id="IPR036291">
    <property type="entry name" value="NAD(P)-bd_dom_sf"/>
</dbReference>
<dbReference type="SUPFAM" id="SSF50129">
    <property type="entry name" value="GroES-like"/>
    <property type="match status" value="1"/>
</dbReference>
<dbReference type="SMART" id="SM00829">
    <property type="entry name" value="PKS_ER"/>
    <property type="match status" value="1"/>
</dbReference>
<dbReference type="Proteomes" id="UP000030853">
    <property type="component" value="Unassembled WGS sequence"/>
</dbReference>
<organism evidence="2 3">
    <name type="scientific">Pantoea rodasii</name>
    <dbReference type="NCBI Taxonomy" id="1076549"/>
    <lineage>
        <taxon>Bacteria</taxon>
        <taxon>Pseudomonadati</taxon>
        <taxon>Pseudomonadota</taxon>
        <taxon>Gammaproteobacteria</taxon>
        <taxon>Enterobacterales</taxon>
        <taxon>Erwiniaceae</taxon>
        <taxon>Pantoea</taxon>
    </lineage>
</organism>
<dbReference type="GO" id="GO:0016491">
    <property type="term" value="F:oxidoreductase activity"/>
    <property type="evidence" value="ECO:0007669"/>
    <property type="project" value="InterPro"/>
</dbReference>
<feature type="domain" description="Enoyl reductase (ER)" evidence="1">
    <location>
        <begin position="10"/>
        <end position="336"/>
    </location>
</feature>
<dbReference type="EMBL" id="JTJJ01000014">
    <property type="protein sequence ID" value="KHJ69504.1"/>
    <property type="molecule type" value="Genomic_DNA"/>
</dbReference>
<evidence type="ECO:0000259" key="1">
    <source>
        <dbReference type="SMART" id="SM00829"/>
    </source>
</evidence>
<dbReference type="Pfam" id="PF08240">
    <property type="entry name" value="ADH_N"/>
    <property type="match status" value="1"/>
</dbReference>
<dbReference type="Gene3D" id="3.40.50.720">
    <property type="entry name" value="NAD(P)-binding Rossmann-like Domain"/>
    <property type="match status" value="1"/>
</dbReference>